<dbReference type="Proteomes" id="UP000276215">
    <property type="component" value="Unassembled WGS sequence"/>
</dbReference>
<sequence length="100" mass="11507">MPPSVTIIFPKMHGVLDLKSQKRRMYAPDRVYAPIFSEDLRKETEAKTHQKLGFSSEHYECERNLKHLRPVVMYLLHTKAPVLAGIVGLQHKDLPTTLLV</sequence>
<keyword evidence="2" id="KW-1185">Reference proteome</keyword>
<proteinExistence type="predicted"/>
<reference evidence="1 2" key="1">
    <citation type="journal article" date="2018" name="Nat. Ecol. Evol.">
        <title>Pezizomycetes genomes reveal the molecular basis of ectomycorrhizal truffle lifestyle.</title>
        <authorList>
            <person name="Murat C."/>
            <person name="Payen T."/>
            <person name="Noel B."/>
            <person name="Kuo A."/>
            <person name="Morin E."/>
            <person name="Chen J."/>
            <person name="Kohler A."/>
            <person name="Krizsan K."/>
            <person name="Balestrini R."/>
            <person name="Da Silva C."/>
            <person name="Montanini B."/>
            <person name="Hainaut M."/>
            <person name="Levati E."/>
            <person name="Barry K.W."/>
            <person name="Belfiori B."/>
            <person name="Cichocki N."/>
            <person name="Clum A."/>
            <person name="Dockter R.B."/>
            <person name="Fauchery L."/>
            <person name="Guy J."/>
            <person name="Iotti M."/>
            <person name="Le Tacon F."/>
            <person name="Lindquist E.A."/>
            <person name="Lipzen A."/>
            <person name="Malagnac F."/>
            <person name="Mello A."/>
            <person name="Molinier V."/>
            <person name="Miyauchi S."/>
            <person name="Poulain J."/>
            <person name="Riccioni C."/>
            <person name="Rubini A."/>
            <person name="Sitrit Y."/>
            <person name="Splivallo R."/>
            <person name="Traeger S."/>
            <person name="Wang M."/>
            <person name="Zifcakova L."/>
            <person name="Wipf D."/>
            <person name="Zambonelli A."/>
            <person name="Paolocci F."/>
            <person name="Nowrousian M."/>
            <person name="Ottonello S."/>
            <person name="Baldrian P."/>
            <person name="Spatafora J.W."/>
            <person name="Henrissat B."/>
            <person name="Nagy L.G."/>
            <person name="Aury J.M."/>
            <person name="Wincker P."/>
            <person name="Grigoriev I.V."/>
            <person name="Bonfante P."/>
            <person name="Martin F.M."/>
        </authorList>
    </citation>
    <scope>NUCLEOTIDE SEQUENCE [LARGE SCALE GENOMIC DNA]</scope>
    <source>
        <strain evidence="1 2">120613-1</strain>
    </source>
</reference>
<evidence type="ECO:0000313" key="1">
    <source>
        <dbReference type="EMBL" id="RPB05368.1"/>
    </source>
</evidence>
<organism evidence="1 2">
    <name type="scientific">Choiromyces venosus 120613-1</name>
    <dbReference type="NCBI Taxonomy" id="1336337"/>
    <lineage>
        <taxon>Eukaryota</taxon>
        <taxon>Fungi</taxon>
        <taxon>Dikarya</taxon>
        <taxon>Ascomycota</taxon>
        <taxon>Pezizomycotina</taxon>
        <taxon>Pezizomycetes</taxon>
        <taxon>Pezizales</taxon>
        <taxon>Tuberaceae</taxon>
        <taxon>Choiromyces</taxon>
    </lineage>
</organism>
<dbReference type="AlphaFoldDB" id="A0A3N4K7C9"/>
<dbReference type="EMBL" id="ML120353">
    <property type="protein sequence ID" value="RPB05368.1"/>
    <property type="molecule type" value="Genomic_DNA"/>
</dbReference>
<name>A0A3N4K7C9_9PEZI</name>
<protein>
    <submittedName>
        <fullName evidence="1">Uncharacterized protein</fullName>
    </submittedName>
</protein>
<gene>
    <name evidence="1" type="ORF">L873DRAFT_1785590</name>
</gene>
<accession>A0A3N4K7C9</accession>
<evidence type="ECO:0000313" key="2">
    <source>
        <dbReference type="Proteomes" id="UP000276215"/>
    </source>
</evidence>